<proteinExistence type="predicted"/>
<sequence length="258" mass="29480">MGGVPSIPEDRSRQLQVIAAGYSRTGTTSISIALEHLLQGPVFHGGNQLFQREDAWMRQWCHMIDADDNPSLLARLRRITAGYVGIADAPAYILMPELMELYPDVKVVLVTRDRESWYRSMAPIMKSASMPAWILKVLLWPCPTWRWLPHYFVWAGKRELNRVGVDFTAELIDKHNDWVRRHAPKDRFLEMDLKEGWKPLADFLGVPVPDIPFPRANDAAEADAVTKRILLTAGLSWAGILTTAAAVTWQTYRFWRAR</sequence>
<comment type="caution">
    <text evidence="1">The sequence shown here is derived from an EMBL/GenBank/DDBJ whole genome shotgun (WGS) entry which is preliminary data.</text>
</comment>
<organism evidence="1 2">
    <name type="scientific">Zarea fungicola</name>
    <dbReference type="NCBI Taxonomy" id="93591"/>
    <lineage>
        <taxon>Eukaryota</taxon>
        <taxon>Fungi</taxon>
        <taxon>Dikarya</taxon>
        <taxon>Ascomycota</taxon>
        <taxon>Pezizomycotina</taxon>
        <taxon>Sordariomycetes</taxon>
        <taxon>Hypocreomycetidae</taxon>
        <taxon>Hypocreales</taxon>
        <taxon>Cordycipitaceae</taxon>
        <taxon>Zarea</taxon>
    </lineage>
</organism>
<dbReference type="EMBL" id="JANJQO010000780">
    <property type="protein sequence ID" value="KAJ2974843.1"/>
    <property type="molecule type" value="Genomic_DNA"/>
</dbReference>
<protein>
    <submittedName>
        <fullName evidence="1">Uncharacterized protein</fullName>
    </submittedName>
</protein>
<evidence type="ECO:0000313" key="2">
    <source>
        <dbReference type="Proteomes" id="UP001143910"/>
    </source>
</evidence>
<name>A0ACC1N7S0_9HYPO</name>
<dbReference type="Proteomes" id="UP001143910">
    <property type="component" value="Unassembled WGS sequence"/>
</dbReference>
<accession>A0ACC1N7S0</accession>
<gene>
    <name evidence="1" type="ORF">NQ176_g5847</name>
</gene>
<keyword evidence="2" id="KW-1185">Reference proteome</keyword>
<evidence type="ECO:0000313" key="1">
    <source>
        <dbReference type="EMBL" id="KAJ2974843.1"/>
    </source>
</evidence>
<reference evidence="1" key="1">
    <citation type="submission" date="2022-08" db="EMBL/GenBank/DDBJ databases">
        <title>Genome Sequence of Lecanicillium fungicola.</title>
        <authorList>
            <person name="Buettner E."/>
        </authorList>
    </citation>
    <scope>NUCLEOTIDE SEQUENCE</scope>
    <source>
        <strain evidence="1">Babe33</strain>
    </source>
</reference>